<reference evidence="4 5" key="1">
    <citation type="journal article" date="2021" name="BMC Genomics">
        <title>Datura genome reveals duplications of psychoactive alkaloid biosynthetic genes and high mutation rate following tissue culture.</title>
        <authorList>
            <person name="Rajewski A."/>
            <person name="Carter-House D."/>
            <person name="Stajich J."/>
            <person name="Litt A."/>
        </authorList>
    </citation>
    <scope>NUCLEOTIDE SEQUENCE [LARGE SCALE GENOMIC DNA]</scope>
    <source>
        <strain evidence="4">AR-01</strain>
    </source>
</reference>
<evidence type="ECO:0000313" key="4">
    <source>
        <dbReference type="EMBL" id="MCD7448715.1"/>
    </source>
</evidence>
<accession>A0ABS8RRN0</accession>
<gene>
    <name evidence="4" type="primary">CAT1_6</name>
    <name evidence="4" type="ORF">HAX54_045654</name>
</gene>
<dbReference type="Proteomes" id="UP000823775">
    <property type="component" value="Unassembled WGS sequence"/>
</dbReference>
<dbReference type="EMBL" id="JACEIK010000071">
    <property type="protein sequence ID" value="MCD7448715.1"/>
    <property type="molecule type" value="Genomic_DNA"/>
</dbReference>
<proteinExistence type="predicted"/>
<dbReference type="SUPFAM" id="SSF56634">
    <property type="entry name" value="Heme-dependent catalase-like"/>
    <property type="match status" value="1"/>
</dbReference>
<organism evidence="4 5">
    <name type="scientific">Datura stramonium</name>
    <name type="common">Jimsonweed</name>
    <name type="synonym">Common thornapple</name>
    <dbReference type="NCBI Taxonomy" id="4076"/>
    <lineage>
        <taxon>Eukaryota</taxon>
        <taxon>Viridiplantae</taxon>
        <taxon>Streptophyta</taxon>
        <taxon>Embryophyta</taxon>
        <taxon>Tracheophyta</taxon>
        <taxon>Spermatophyta</taxon>
        <taxon>Magnoliopsida</taxon>
        <taxon>eudicotyledons</taxon>
        <taxon>Gunneridae</taxon>
        <taxon>Pentapetalae</taxon>
        <taxon>asterids</taxon>
        <taxon>lamiids</taxon>
        <taxon>Solanales</taxon>
        <taxon>Solanaceae</taxon>
        <taxon>Solanoideae</taxon>
        <taxon>Datureae</taxon>
        <taxon>Datura</taxon>
    </lineage>
</organism>
<evidence type="ECO:0000256" key="2">
    <source>
        <dbReference type="ARBA" id="ARBA00012314"/>
    </source>
</evidence>
<evidence type="ECO:0000313" key="5">
    <source>
        <dbReference type="Proteomes" id="UP000823775"/>
    </source>
</evidence>
<dbReference type="PROSITE" id="PS51402">
    <property type="entry name" value="CATALASE_3"/>
    <property type="match status" value="1"/>
</dbReference>
<dbReference type="InterPro" id="IPR018028">
    <property type="entry name" value="Catalase"/>
</dbReference>
<dbReference type="PANTHER" id="PTHR11465">
    <property type="entry name" value="CATALASE"/>
    <property type="match status" value="1"/>
</dbReference>
<dbReference type="InterPro" id="IPR011614">
    <property type="entry name" value="Catalase_core"/>
</dbReference>
<evidence type="ECO:0000259" key="3">
    <source>
        <dbReference type="Pfam" id="PF00199"/>
    </source>
</evidence>
<dbReference type="PANTHER" id="PTHR11465:SF23">
    <property type="entry name" value="CATALASE-2"/>
    <property type="match status" value="1"/>
</dbReference>
<comment type="caution">
    <text evidence="4">The sequence shown here is derived from an EMBL/GenBank/DDBJ whole genome shotgun (WGS) entry which is preliminary data.</text>
</comment>
<dbReference type="Pfam" id="PF00199">
    <property type="entry name" value="Catalase"/>
    <property type="match status" value="1"/>
</dbReference>
<evidence type="ECO:0000256" key="1">
    <source>
        <dbReference type="ARBA" id="ARBA00001971"/>
    </source>
</evidence>
<sequence>MDPDHEDRFDFDPLDVTKTWPEDIIPLQPVGRLVLNKNIDNFFRYRLGPNYLQLPANAPKCAHHNNHYDGSMNFMHRDEEIDYFPSCIIPEENNFKQPGERYRTFTPTGKNALFVGGWRPCLISCPLMRYAASGSLTGLRLRVFRKQPLYLLKGRVKGVAYLPTPRDPTCGNTFSFIDEISSLILSQEATAEQEKIVYGTVMLQRRLMCSAASACLGDESKMLLSGGNKGFHNFQAAIGKDIDVTLIAGATGELALEWEKEGRILMVVANFVKRANYPALLVTLLCNILQPRVVERHYLDLRKSLNNVGLHEYMLLILNLICLERDDSGAGLCMDLFWPAATGPVQANHGDDISIQYSGTPALKGDFVRYGHRTAQDSCDGCNASCDTT</sequence>
<dbReference type="Gene3D" id="2.40.180.10">
    <property type="entry name" value="Catalase core domain"/>
    <property type="match status" value="2"/>
</dbReference>
<dbReference type="InterPro" id="IPR020835">
    <property type="entry name" value="Catalase_sf"/>
</dbReference>
<protein>
    <recommendedName>
        <fullName evidence="2">catalase</fullName>
        <ecNumber evidence="2">1.11.1.6</ecNumber>
    </recommendedName>
</protein>
<feature type="domain" description="Catalase core" evidence="3">
    <location>
        <begin position="1"/>
        <end position="44"/>
    </location>
</feature>
<comment type="cofactor">
    <cofactor evidence="1">
        <name>heme</name>
        <dbReference type="ChEBI" id="CHEBI:30413"/>
    </cofactor>
</comment>
<keyword evidence="5" id="KW-1185">Reference proteome</keyword>
<name>A0ABS8RRN0_DATST</name>
<dbReference type="EC" id="1.11.1.6" evidence="2"/>